<evidence type="ECO:0000313" key="1">
    <source>
        <dbReference type="Proteomes" id="UP000887565"/>
    </source>
</evidence>
<name>A0A915KYI1_ROMCU</name>
<evidence type="ECO:0000313" key="2">
    <source>
        <dbReference type="WBParaSite" id="nRc.2.0.1.t43881-RA"/>
    </source>
</evidence>
<reference evidence="2" key="1">
    <citation type="submission" date="2022-11" db="UniProtKB">
        <authorList>
            <consortium name="WormBaseParasite"/>
        </authorList>
    </citation>
    <scope>IDENTIFICATION</scope>
</reference>
<organism evidence="1 2">
    <name type="scientific">Romanomermis culicivorax</name>
    <name type="common">Nematode worm</name>
    <dbReference type="NCBI Taxonomy" id="13658"/>
    <lineage>
        <taxon>Eukaryota</taxon>
        <taxon>Metazoa</taxon>
        <taxon>Ecdysozoa</taxon>
        <taxon>Nematoda</taxon>
        <taxon>Enoplea</taxon>
        <taxon>Dorylaimia</taxon>
        <taxon>Mermithida</taxon>
        <taxon>Mermithoidea</taxon>
        <taxon>Mermithidae</taxon>
        <taxon>Romanomermis</taxon>
    </lineage>
</organism>
<dbReference type="WBParaSite" id="nRc.2.0.1.t43881-RA">
    <property type="protein sequence ID" value="nRc.2.0.1.t43881-RA"/>
    <property type="gene ID" value="nRc.2.0.1.g43881"/>
</dbReference>
<proteinExistence type="predicted"/>
<dbReference type="Proteomes" id="UP000887565">
    <property type="component" value="Unplaced"/>
</dbReference>
<protein>
    <submittedName>
        <fullName evidence="2">Uncharacterized protein</fullName>
    </submittedName>
</protein>
<accession>A0A915KYI1</accession>
<keyword evidence="1" id="KW-1185">Reference proteome</keyword>
<dbReference type="AlphaFoldDB" id="A0A915KYI1"/>
<sequence>MPPHLLGAGFTISKRFGADIAR</sequence>